<name>A0A3M8DJI6_9BACL</name>
<dbReference type="PANTHER" id="PTHR36112:SF1">
    <property type="entry name" value="RIBOSOMAL RNA SMALL SUBUNIT METHYLTRANSFERASE J"/>
    <property type="match status" value="1"/>
</dbReference>
<dbReference type="Proteomes" id="UP000269573">
    <property type="component" value="Unassembled WGS sequence"/>
</dbReference>
<protein>
    <recommendedName>
        <fullName evidence="3">SAM-dependent methyltransferase</fullName>
    </recommendedName>
</protein>
<reference evidence="1 2" key="1">
    <citation type="submission" date="2018-10" db="EMBL/GenBank/DDBJ databases">
        <title>Phylogenomics of Brevibacillus.</title>
        <authorList>
            <person name="Dunlap C."/>
        </authorList>
    </citation>
    <scope>NUCLEOTIDE SEQUENCE [LARGE SCALE GENOMIC DNA]</scope>
    <source>
        <strain evidence="1 2">JCM 15774</strain>
    </source>
</reference>
<dbReference type="GO" id="GO:0008990">
    <property type="term" value="F:rRNA (guanine-N2-)-methyltransferase activity"/>
    <property type="evidence" value="ECO:0007669"/>
    <property type="project" value="InterPro"/>
</dbReference>
<accession>A0A3M8DJI6</accession>
<dbReference type="InterPro" id="IPR029063">
    <property type="entry name" value="SAM-dependent_MTases_sf"/>
</dbReference>
<keyword evidence="2" id="KW-1185">Reference proteome</keyword>
<dbReference type="Gene3D" id="3.40.50.150">
    <property type="entry name" value="Vaccinia Virus protein VP39"/>
    <property type="match status" value="1"/>
</dbReference>
<proteinExistence type="predicted"/>
<sequence>MIVTTGLAPCLETLHHAAKLTERFGLTITKRGDLSLNELRRRSGDDEVLVVSALGARLEVPGKKPFFFHPNTSAFRIKRLVRGDTDTMLAACQIQPGDRVLDATLGLGADAIVFAHATGVEGQVVGIESERVLAILVEDGFQHWSSDDRALEEAMRRIEVQCGNHLDVLKGLPDGSFDVVYFDPMFEMTVHSSTGIAGIREYANAEMLREEAISEALRVAKKRVVVKEGKTGRLYERFGFTPFRSRGQQVVYSYKEIGGGE</sequence>
<dbReference type="EMBL" id="RHHU01000003">
    <property type="protein sequence ID" value="RNB88206.1"/>
    <property type="molecule type" value="Genomic_DNA"/>
</dbReference>
<organism evidence="1 2">
    <name type="scientific">Brevibacillus nitrificans</name>
    <dbReference type="NCBI Taxonomy" id="651560"/>
    <lineage>
        <taxon>Bacteria</taxon>
        <taxon>Bacillati</taxon>
        <taxon>Bacillota</taxon>
        <taxon>Bacilli</taxon>
        <taxon>Bacillales</taxon>
        <taxon>Paenibacillaceae</taxon>
        <taxon>Brevibacillus</taxon>
    </lineage>
</organism>
<dbReference type="InterPro" id="IPR007536">
    <property type="entry name" value="16SrRNA_methylTrfase_J"/>
</dbReference>
<comment type="caution">
    <text evidence="1">The sequence shown here is derived from an EMBL/GenBank/DDBJ whole genome shotgun (WGS) entry which is preliminary data.</text>
</comment>
<dbReference type="RefSeq" id="WP_122922339.1">
    <property type="nucleotide sequence ID" value="NZ_RHHU01000003.1"/>
</dbReference>
<dbReference type="CDD" id="cd02440">
    <property type="entry name" value="AdoMet_MTases"/>
    <property type="match status" value="1"/>
</dbReference>
<dbReference type="PANTHER" id="PTHR36112">
    <property type="entry name" value="RIBOSOMAL RNA SMALL SUBUNIT METHYLTRANSFERASE J"/>
    <property type="match status" value="1"/>
</dbReference>
<evidence type="ECO:0000313" key="1">
    <source>
        <dbReference type="EMBL" id="RNB88206.1"/>
    </source>
</evidence>
<gene>
    <name evidence="1" type="ORF">EDM59_03480</name>
</gene>
<dbReference type="AlphaFoldDB" id="A0A3M8DJI6"/>
<evidence type="ECO:0000313" key="2">
    <source>
        <dbReference type="Proteomes" id="UP000269573"/>
    </source>
</evidence>
<evidence type="ECO:0008006" key="3">
    <source>
        <dbReference type="Google" id="ProtNLM"/>
    </source>
</evidence>
<dbReference type="SUPFAM" id="SSF53335">
    <property type="entry name" value="S-adenosyl-L-methionine-dependent methyltransferases"/>
    <property type="match status" value="1"/>
</dbReference>
<dbReference type="Pfam" id="PF04445">
    <property type="entry name" value="SAM_MT"/>
    <property type="match status" value="1"/>
</dbReference>